<evidence type="ECO:0000313" key="2">
    <source>
        <dbReference type="EMBL" id="AIF25959.1"/>
    </source>
</evidence>
<reference evidence="2" key="1">
    <citation type="submission" date="2014-03" db="EMBL/GenBank/DDBJ databases">
        <title>A sequence of cellulolytic fosmid clone of goat rumen metagenome.</title>
        <authorList>
            <person name="Lee K.-T."/>
            <person name="Kim J.-Y."/>
            <person name="Kim Y.-J."/>
            <person name="Ahn J.-H."/>
            <person name="Park M.-N."/>
            <person name="Kim J.-H."/>
            <person name="Kim T.-H."/>
        </authorList>
    </citation>
    <scope>NUCLEOTIDE SEQUENCE</scope>
</reference>
<dbReference type="EMBL" id="KJ631382">
    <property type="protein sequence ID" value="AIF25959.1"/>
    <property type="molecule type" value="Genomic_DNA"/>
</dbReference>
<proteinExistence type="predicted"/>
<dbReference type="GO" id="GO:0016787">
    <property type="term" value="F:hydrolase activity"/>
    <property type="evidence" value="ECO:0007669"/>
    <property type="project" value="UniProtKB-KW"/>
</dbReference>
<dbReference type="AlphaFoldDB" id="A0A0B4N014"/>
<evidence type="ECO:0000256" key="1">
    <source>
        <dbReference type="SAM" id="MobiDB-lite"/>
    </source>
</evidence>
<accession>A0A0B4N014</accession>
<organism evidence="2">
    <name type="scientific">uncultured bacterium Ad_091_F22_contig2</name>
    <dbReference type="NCBI Taxonomy" id="1489284"/>
    <lineage>
        <taxon>Bacteria</taxon>
        <taxon>environmental samples</taxon>
    </lineage>
</organism>
<feature type="region of interest" description="Disordered" evidence="1">
    <location>
        <begin position="62"/>
        <end position="102"/>
    </location>
</feature>
<name>A0A0B4N014_9BACT</name>
<protein>
    <submittedName>
        <fullName evidence="2">Putative ubiquitin carboxyl-terminal hydrolase 36</fullName>
    </submittedName>
</protein>
<keyword evidence="2" id="KW-0378">Hydrolase</keyword>
<sequence>MAAFLPDEDTMLRIQVGPEQFVIGADVVADARDGLVLHVLFPVTEAQINGLGHRLVLLGEGNPAMDPDGRGRGGDGPEAVRPGGGPEGEKAAQGIPAQDDRPGAVSALQLGKKSLQDIVQRLLPMLPRLRVAGNVPVRPGHQVDGPVFQFDGHEEKGPVDEGLQLRDLGFQRGILVPGRGLHEDAVRGPGPELTAEAPGDGLFNHAFLEYSFATMAPLMLCQTLNKAPGIVASG</sequence>